<protein>
    <submittedName>
        <fullName evidence="1">Uncharacterized protein</fullName>
    </submittedName>
</protein>
<organism evidence="1 2">
    <name type="scientific">Tagetes erecta</name>
    <name type="common">African marigold</name>
    <dbReference type="NCBI Taxonomy" id="13708"/>
    <lineage>
        <taxon>Eukaryota</taxon>
        <taxon>Viridiplantae</taxon>
        <taxon>Streptophyta</taxon>
        <taxon>Embryophyta</taxon>
        <taxon>Tracheophyta</taxon>
        <taxon>Spermatophyta</taxon>
        <taxon>Magnoliopsida</taxon>
        <taxon>eudicotyledons</taxon>
        <taxon>Gunneridae</taxon>
        <taxon>Pentapetalae</taxon>
        <taxon>asterids</taxon>
        <taxon>campanulids</taxon>
        <taxon>Asterales</taxon>
        <taxon>Asteraceae</taxon>
        <taxon>Asteroideae</taxon>
        <taxon>Heliantheae alliance</taxon>
        <taxon>Tageteae</taxon>
        <taxon>Tagetes</taxon>
    </lineage>
</organism>
<name>A0AAD8JQA8_TARER</name>
<dbReference type="Proteomes" id="UP001229421">
    <property type="component" value="Unassembled WGS sequence"/>
</dbReference>
<proteinExistence type="predicted"/>
<dbReference type="EMBL" id="JAUHHV010000017">
    <property type="protein sequence ID" value="KAK1405955.1"/>
    <property type="molecule type" value="Genomic_DNA"/>
</dbReference>
<evidence type="ECO:0000313" key="2">
    <source>
        <dbReference type="Proteomes" id="UP001229421"/>
    </source>
</evidence>
<accession>A0AAD8JQA8</accession>
<comment type="caution">
    <text evidence="1">The sequence shown here is derived from an EMBL/GenBank/DDBJ whole genome shotgun (WGS) entry which is preliminary data.</text>
</comment>
<gene>
    <name evidence="1" type="ORF">QVD17_42341</name>
</gene>
<dbReference type="AlphaFoldDB" id="A0AAD8JQA8"/>
<reference evidence="1" key="1">
    <citation type="journal article" date="2023" name="bioRxiv">
        <title>Improved chromosome-level genome assembly for marigold (Tagetes erecta).</title>
        <authorList>
            <person name="Jiang F."/>
            <person name="Yuan L."/>
            <person name="Wang S."/>
            <person name="Wang H."/>
            <person name="Xu D."/>
            <person name="Wang A."/>
            <person name="Fan W."/>
        </authorList>
    </citation>
    <scope>NUCLEOTIDE SEQUENCE</scope>
    <source>
        <strain evidence="1">WSJ</strain>
        <tissue evidence="1">Leaf</tissue>
    </source>
</reference>
<sequence length="66" mass="7675">MNSKRELLPPNLLDVVDREVLRFQYPTTNELPSLQEPKSGYSAISNPCSRRGFRTLSSVLSWRFLY</sequence>
<evidence type="ECO:0000313" key="1">
    <source>
        <dbReference type="EMBL" id="KAK1405955.1"/>
    </source>
</evidence>
<keyword evidence="2" id="KW-1185">Reference proteome</keyword>